<feature type="non-terminal residue" evidence="2">
    <location>
        <position position="1"/>
    </location>
</feature>
<comment type="caution">
    <text evidence="2">The sequence shown here is derived from an EMBL/GenBank/DDBJ whole genome shotgun (WGS) entry which is preliminary data.</text>
</comment>
<evidence type="ECO:0000313" key="2">
    <source>
        <dbReference type="EMBL" id="RUS25091.1"/>
    </source>
</evidence>
<feature type="compositionally biased region" description="Low complexity" evidence="1">
    <location>
        <begin position="29"/>
        <end position="48"/>
    </location>
</feature>
<sequence>GDKPDRKLAKKWERDRNLYSANRSINFYSSNFTGNVGNSGNVNGGTSVRMLSQKNDKEKSQEEMEKVSPSPTPPKPVTPNKRTLLEQWEESDDVIEGEETSGEEMGLTSKLPKRRRPHDDEDENEDEDDQDVARVLFSQSKGNALWLNKLEDIRTNMIENTPEIITHRLLRRKIVDISLPAEGQPMPTFHPSKMLTSEEYAALRNEIFSGLKNMDGDDDWRELSTSSERILQAFLKIDSSTLANLVRMIARKGRLTVAKESQDSPVDISDCDDPDVEYILDLLRYNVEIIDSGITTRANSERDNDYYRF</sequence>
<accession>A0A433Q5N8</accession>
<reference evidence="2 3" key="1">
    <citation type="journal article" date="2018" name="New Phytol.">
        <title>Phylogenomics of Endogonaceae and evolution of mycorrhizas within Mucoromycota.</title>
        <authorList>
            <person name="Chang Y."/>
            <person name="Desiro A."/>
            <person name="Na H."/>
            <person name="Sandor L."/>
            <person name="Lipzen A."/>
            <person name="Clum A."/>
            <person name="Barry K."/>
            <person name="Grigoriev I.V."/>
            <person name="Martin F.M."/>
            <person name="Stajich J.E."/>
            <person name="Smith M.E."/>
            <person name="Bonito G."/>
            <person name="Spatafora J.W."/>
        </authorList>
    </citation>
    <scope>NUCLEOTIDE SEQUENCE [LARGE SCALE GENOMIC DNA]</scope>
    <source>
        <strain evidence="2 3">AD002</strain>
    </source>
</reference>
<evidence type="ECO:0000256" key="1">
    <source>
        <dbReference type="SAM" id="MobiDB-lite"/>
    </source>
</evidence>
<dbReference type="EMBL" id="RBNJ01013961">
    <property type="protein sequence ID" value="RUS25091.1"/>
    <property type="molecule type" value="Genomic_DNA"/>
</dbReference>
<organism evidence="2 3">
    <name type="scientific">Jimgerdemannia flammicorona</name>
    <dbReference type="NCBI Taxonomy" id="994334"/>
    <lineage>
        <taxon>Eukaryota</taxon>
        <taxon>Fungi</taxon>
        <taxon>Fungi incertae sedis</taxon>
        <taxon>Mucoromycota</taxon>
        <taxon>Mucoromycotina</taxon>
        <taxon>Endogonomycetes</taxon>
        <taxon>Endogonales</taxon>
        <taxon>Endogonaceae</taxon>
        <taxon>Jimgerdemannia</taxon>
    </lineage>
</organism>
<protein>
    <submittedName>
        <fullName evidence="2">Uncharacterized protein</fullName>
    </submittedName>
</protein>
<name>A0A433Q5N8_9FUNG</name>
<dbReference type="Proteomes" id="UP000274822">
    <property type="component" value="Unassembled WGS sequence"/>
</dbReference>
<proteinExistence type="predicted"/>
<feature type="compositionally biased region" description="Basic and acidic residues" evidence="1">
    <location>
        <begin position="54"/>
        <end position="66"/>
    </location>
</feature>
<feature type="compositionally biased region" description="Acidic residues" evidence="1">
    <location>
        <begin position="120"/>
        <end position="130"/>
    </location>
</feature>
<dbReference type="AlphaFoldDB" id="A0A433Q5N8"/>
<keyword evidence="3" id="KW-1185">Reference proteome</keyword>
<gene>
    <name evidence="2" type="ORF">BC938DRAFT_472632</name>
</gene>
<evidence type="ECO:0000313" key="3">
    <source>
        <dbReference type="Proteomes" id="UP000274822"/>
    </source>
</evidence>
<feature type="compositionally biased region" description="Acidic residues" evidence="1">
    <location>
        <begin position="87"/>
        <end position="102"/>
    </location>
</feature>
<feature type="region of interest" description="Disordered" evidence="1">
    <location>
        <begin position="28"/>
        <end position="131"/>
    </location>
</feature>